<dbReference type="PANTHER" id="PTHR31465">
    <property type="entry name" value="PROTEIN RTA1-RELATED"/>
    <property type="match status" value="1"/>
</dbReference>
<keyword evidence="2 6" id="KW-0812">Transmembrane</keyword>
<dbReference type="GO" id="GO:0016020">
    <property type="term" value="C:membrane"/>
    <property type="evidence" value="ECO:0007669"/>
    <property type="project" value="UniProtKB-SubCell"/>
</dbReference>
<dbReference type="EMBL" id="JAULSW010000005">
    <property type="protein sequence ID" value="KAK3381003.1"/>
    <property type="molecule type" value="Genomic_DNA"/>
</dbReference>
<dbReference type="Proteomes" id="UP001285441">
    <property type="component" value="Unassembled WGS sequence"/>
</dbReference>
<feature type="transmembrane region" description="Helical" evidence="6">
    <location>
        <begin position="202"/>
        <end position="222"/>
    </location>
</feature>
<keyword evidence="8" id="KW-1185">Reference proteome</keyword>
<feature type="transmembrane region" description="Helical" evidence="6">
    <location>
        <begin position="83"/>
        <end position="108"/>
    </location>
</feature>
<keyword evidence="3 6" id="KW-1133">Transmembrane helix</keyword>
<accession>A0AAE0NGA6</accession>
<dbReference type="Pfam" id="PF04479">
    <property type="entry name" value="RTA1"/>
    <property type="match status" value="1"/>
</dbReference>
<reference evidence="7" key="2">
    <citation type="submission" date="2023-06" db="EMBL/GenBank/DDBJ databases">
        <authorList>
            <consortium name="Lawrence Berkeley National Laboratory"/>
            <person name="Haridas S."/>
            <person name="Hensen N."/>
            <person name="Bonometti L."/>
            <person name="Westerberg I."/>
            <person name="Brannstrom I.O."/>
            <person name="Guillou S."/>
            <person name="Cros-Aarteil S."/>
            <person name="Calhoun S."/>
            <person name="Kuo A."/>
            <person name="Mondo S."/>
            <person name="Pangilinan J."/>
            <person name="Riley R."/>
            <person name="LaButti K."/>
            <person name="Andreopoulos B."/>
            <person name="Lipzen A."/>
            <person name="Chen C."/>
            <person name="Yanf M."/>
            <person name="Daum C."/>
            <person name="Ng V."/>
            <person name="Clum A."/>
            <person name="Steindorff A."/>
            <person name="Ohm R."/>
            <person name="Martin F."/>
            <person name="Silar P."/>
            <person name="Natvig D."/>
            <person name="Lalanne C."/>
            <person name="Gautier V."/>
            <person name="Ament-velasquez S.L."/>
            <person name="Kruys A."/>
            <person name="Hutchinson M.I."/>
            <person name="Powell A.J."/>
            <person name="Barry K."/>
            <person name="Miller A.N."/>
            <person name="Grigoriev I.V."/>
            <person name="Debuchy R."/>
            <person name="Gladieux P."/>
            <person name="Thoren M.H."/>
            <person name="Johannesson H."/>
        </authorList>
    </citation>
    <scope>NUCLEOTIDE SEQUENCE</scope>
    <source>
        <strain evidence="7">CBS 232.78</strain>
    </source>
</reference>
<evidence type="ECO:0000256" key="6">
    <source>
        <dbReference type="SAM" id="Phobius"/>
    </source>
</evidence>
<organism evidence="7 8">
    <name type="scientific">Podospora didyma</name>
    <dbReference type="NCBI Taxonomy" id="330526"/>
    <lineage>
        <taxon>Eukaryota</taxon>
        <taxon>Fungi</taxon>
        <taxon>Dikarya</taxon>
        <taxon>Ascomycota</taxon>
        <taxon>Pezizomycotina</taxon>
        <taxon>Sordariomycetes</taxon>
        <taxon>Sordariomycetidae</taxon>
        <taxon>Sordariales</taxon>
        <taxon>Podosporaceae</taxon>
        <taxon>Podospora</taxon>
    </lineage>
</organism>
<feature type="transmembrane region" description="Helical" evidence="6">
    <location>
        <begin position="45"/>
        <end position="63"/>
    </location>
</feature>
<evidence type="ECO:0000256" key="3">
    <source>
        <dbReference type="ARBA" id="ARBA00022989"/>
    </source>
</evidence>
<evidence type="ECO:0000256" key="5">
    <source>
        <dbReference type="SAM" id="MobiDB-lite"/>
    </source>
</evidence>
<feature type="transmembrane region" description="Helical" evidence="6">
    <location>
        <begin position="12"/>
        <end position="33"/>
    </location>
</feature>
<sequence>MSDEPKIKHRYYYFDPSVAANSVFVVLFGITAIGHTIQLIRKKTWYFIPFTIACYFEAIGYVGRALNASQTPDWTFGPFLMQALLILLGPALYAASVYMVLGRLIRLLDAHHLSIVRTNWLTKIFVAGDVVSFLVQGAGGGILSNAKTKKDQDLGNAVLLVGLAVQVVFFGLFIITTVLFHIRIIKKPTQRSFSITAPWRQFILALYASSVLILIRSIFRMIEYGAGSDSVLQQSEAYLLALDGALMFLVAVIFLWYHPHKILVGYKDASGTDNEGGYHSRDGSRGEILPMGAPTRTLSARDARAAKRANEGTTAPQYGYAN</sequence>
<proteinExistence type="predicted"/>
<feature type="transmembrane region" description="Helical" evidence="6">
    <location>
        <begin position="120"/>
        <end position="138"/>
    </location>
</feature>
<evidence type="ECO:0000313" key="8">
    <source>
        <dbReference type="Proteomes" id="UP001285441"/>
    </source>
</evidence>
<comment type="subcellular location">
    <subcellularLocation>
        <location evidence="1">Membrane</location>
        <topology evidence="1">Multi-pass membrane protein</topology>
    </subcellularLocation>
</comment>
<dbReference type="InterPro" id="IPR007568">
    <property type="entry name" value="RTA1"/>
</dbReference>
<comment type="caution">
    <text evidence="7">The sequence shown here is derived from an EMBL/GenBank/DDBJ whole genome shotgun (WGS) entry which is preliminary data.</text>
</comment>
<reference evidence="7" key="1">
    <citation type="journal article" date="2023" name="Mol. Phylogenet. Evol.">
        <title>Genome-scale phylogeny and comparative genomics of the fungal order Sordariales.</title>
        <authorList>
            <person name="Hensen N."/>
            <person name="Bonometti L."/>
            <person name="Westerberg I."/>
            <person name="Brannstrom I.O."/>
            <person name="Guillou S."/>
            <person name="Cros-Aarteil S."/>
            <person name="Calhoun S."/>
            <person name="Haridas S."/>
            <person name="Kuo A."/>
            <person name="Mondo S."/>
            <person name="Pangilinan J."/>
            <person name="Riley R."/>
            <person name="LaButti K."/>
            <person name="Andreopoulos B."/>
            <person name="Lipzen A."/>
            <person name="Chen C."/>
            <person name="Yan M."/>
            <person name="Daum C."/>
            <person name="Ng V."/>
            <person name="Clum A."/>
            <person name="Steindorff A."/>
            <person name="Ohm R.A."/>
            <person name="Martin F."/>
            <person name="Silar P."/>
            <person name="Natvig D.O."/>
            <person name="Lalanne C."/>
            <person name="Gautier V."/>
            <person name="Ament-Velasquez S.L."/>
            <person name="Kruys A."/>
            <person name="Hutchinson M.I."/>
            <person name="Powell A.J."/>
            <person name="Barry K."/>
            <person name="Miller A.N."/>
            <person name="Grigoriev I.V."/>
            <person name="Debuchy R."/>
            <person name="Gladieux P."/>
            <person name="Hiltunen Thoren M."/>
            <person name="Johannesson H."/>
        </authorList>
    </citation>
    <scope>NUCLEOTIDE SEQUENCE</scope>
    <source>
        <strain evidence="7">CBS 232.78</strain>
    </source>
</reference>
<feature type="compositionally biased region" description="Basic and acidic residues" evidence="5">
    <location>
        <begin position="276"/>
        <end position="285"/>
    </location>
</feature>
<protein>
    <submittedName>
        <fullName evidence="7">RTA1 like protein-domain-containing protein</fullName>
    </submittedName>
</protein>
<evidence type="ECO:0000256" key="1">
    <source>
        <dbReference type="ARBA" id="ARBA00004141"/>
    </source>
</evidence>
<feature type="transmembrane region" description="Helical" evidence="6">
    <location>
        <begin position="158"/>
        <end position="182"/>
    </location>
</feature>
<feature type="region of interest" description="Disordered" evidence="5">
    <location>
        <begin position="271"/>
        <end position="322"/>
    </location>
</feature>
<evidence type="ECO:0000256" key="4">
    <source>
        <dbReference type="ARBA" id="ARBA00023136"/>
    </source>
</evidence>
<feature type="transmembrane region" description="Helical" evidence="6">
    <location>
        <begin position="237"/>
        <end position="257"/>
    </location>
</feature>
<evidence type="ECO:0000313" key="7">
    <source>
        <dbReference type="EMBL" id="KAK3381003.1"/>
    </source>
</evidence>
<dbReference type="AlphaFoldDB" id="A0AAE0NGA6"/>
<dbReference type="PANTHER" id="PTHR31465:SF35">
    <property type="entry name" value="RTA1 DOMAIN PROTEIN-RELATED"/>
    <property type="match status" value="1"/>
</dbReference>
<keyword evidence="4 6" id="KW-0472">Membrane</keyword>
<evidence type="ECO:0000256" key="2">
    <source>
        <dbReference type="ARBA" id="ARBA00022692"/>
    </source>
</evidence>
<name>A0AAE0NGA6_9PEZI</name>
<feature type="compositionally biased region" description="Basic and acidic residues" evidence="5">
    <location>
        <begin position="299"/>
        <end position="310"/>
    </location>
</feature>
<gene>
    <name evidence="7" type="ORF">B0H63DRAFT_195324</name>
</gene>